<dbReference type="InterPro" id="IPR051927">
    <property type="entry name" value="Zn_Chap_cDPG_Synth"/>
</dbReference>
<dbReference type="SUPFAM" id="SSF52540">
    <property type="entry name" value="P-loop containing nucleoside triphosphate hydrolases"/>
    <property type="match status" value="1"/>
</dbReference>
<evidence type="ECO:0000256" key="5">
    <source>
        <dbReference type="ARBA" id="ARBA00049117"/>
    </source>
</evidence>
<proteinExistence type="inferred from homology"/>
<evidence type="ECO:0000256" key="2">
    <source>
        <dbReference type="ARBA" id="ARBA00022801"/>
    </source>
</evidence>
<evidence type="ECO:0000313" key="8">
    <source>
        <dbReference type="EMBL" id="MFC7098785.1"/>
    </source>
</evidence>
<reference evidence="8 9" key="1">
    <citation type="journal article" date="2019" name="Int. J. Syst. Evol. Microbiol.">
        <title>The Global Catalogue of Microorganisms (GCM) 10K type strain sequencing project: providing services to taxonomists for standard genome sequencing and annotation.</title>
        <authorList>
            <consortium name="The Broad Institute Genomics Platform"/>
            <consortium name="The Broad Institute Genome Sequencing Center for Infectious Disease"/>
            <person name="Wu L."/>
            <person name="Ma J."/>
        </authorList>
    </citation>
    <scope>NUCLEOTIDE SEQUENCE [LARGE SCALE GENOMIC DNA]</scope>
    <source>
        <strain evidence="8 9">DT55</strain>
    </source>
</reference>
<accession>A0ABD5WZC2</accession>
<dbReference type="Gene3D" id="3.40.50.300">
    <property type="entry name" value="P-loop containing nucleotide triphosphate hydrolases"/>
    <property type="match status" value="1"/>
</dbReference>
<dbReference type="InterPro" id="IPR027417">
    <property type="entry name" value="P-loop_NTPase"/>
</dbReference>
<dbReference type="GeneID" id="79270280"/>
<evidence type="ECO:0000256" key="6">
    <source>
        <dbReference type="SAM" id="MobiDB-lite"/>
    </source>
</evidence>
<protein>
    <submittedName>
        <fullName evidence="8">CobW family GTP-binding protein</fullName>
    </submittedName>
</protein>
<dbReference type="SUPFAM" id="SSF90002">
    <property type="entry name" value="Hypothetical protein YjiA, C-terminal domain"/>
    <property type="match status" value="1"/>
</dbReference>
<dbReference type="CDD" id="cd03112">
    <property type="entry name" value="CobW-like"/>
    <property type="match status" value="1"/>
</dbReference>
<keyword evidence="9" id="KW-1185">Reference proteome</keyword>
<dbReference type="EMBL" id="JBHTAG010000003">
    <property type="protein sequence ID" value="MFC7098785.1"/>
    <property type="molecule type" value="Genomic_DNA"/>
</dbReference>
<dbReference type="PANTHER" id="PTHR43603">
    <property type="entry name" value="COBW DOMAIN-CONTAINING PROTEIN DDB_G0274527"/>
    <property type="match status" value="1"/>
</dbReference>
<comment type="catalytic activity">
    <reaction evidence="5">
        <text>GTP + H2O = GDP + phosphate + H(+)</text>
        <dbReference type="Rhea" id="RHEA:19669"/>
        <dbReference type="ChEBI" id="CHEBI:15377"/>
        <dbReference type="ChEBI" id="CHEBI:15378"/>
        <dbReference type="ChEBI" id="CHEBI:37565"/>
        <dbReference type="ChEBI" id="CHEBI:43474"/>
        <dbReference type="ChEBI" id="CHEBI:58189"/>
    </reaction>
    <physiologicalReaction direction="left-to-right" evidence="5">
        <dbReference type="Rhea" id="RHEA:19670"/>
    </physiologicalReaction>
</comment>
<evidence type="ECO:0000313" key="9">
    <source>
        <dbReference type="Proteomes" id="UP001596388"/>
    </source>
</evidence>
<organism evidence="8 9">
    <name type="scientific">Halobaculum marinum</name>
    <dbReference type="NCBI Taxonomy" id="3031996"/>
    <lineage>
        <taxon>Archaea</taxon>
        <taxon>Methanobacteriati</taxon>
        <taxon>Methanobacteriota</taxon>
        <taxon>Stenosarchaea group</taxon>
        <taxon>Halobacteria</taxon>
        <taxon>Halobacteriales</taxon>
        <taxon>Haloferacaceae</taxon>
        <taxon>Halobaculum</taxon>
    </lineage>
</organism>
<evidence type="ECO:0000256" key="1">
    <source>
        <dbReference type="ARBA" id="ARBA00022741"/>
    </source>
</evidence>
<evidence type="ECO:0000256" key="3">
    <source>
        <dbReference type="ARBA" id="ARBA00023186"/>
    </source>
</evidence>
<comment type="similarity">
    <text evidence="4">Belongs to the SIMIBI class G3E GTPase family. ZNG1 subfamily.</text>
</comment>
<name>A0ABD5WZC2_9EURY</name>
<dbReference type="InterPro" id="IPR003495">
    <property type="entry name" value="CobW/HypB/UreG_nucleotide-bd"/>
</dbReference>
<sequence length="391" mass="42061">MNDGDGRLPITLLCGPLGAGKTTLVNRLVADPGDRRLAVVLNDMGEVNVDAATVERETDDGVVDLSNGCICCRLGDDLVAELTALADRREFDHVVIEASGISEPLPIARTLTTPGESGDPTERFRLASVVSVVDAYGFWKAFDPETGLPEAAPEPDRPLAEVMVDQIEFCDVILLNKCDMVPDDVLDDVEAAVRELQPRARLHRTVESDVPTEAVLGGEEFDFDETRRAPGWKRALAAGRGGGGQVVAQGGEAGHDADHGHDHDHEGLSAAEAHGVESIVYERSLPFDADRLADWLTDWDGRVVRAKGFVYAASRPETVLGLSQAGPSIRIGPIGEWGEDEPRTRLVFIGRDLDDGSIEAGLDECLADPTAPDPPATPEADPFPIERRIDR</sequence>
<evidence type="ECO:0000256" key="4">
    <source>
        <dbReference type="ARBA" id="ARBA00034320"/>
    </source>
</evidence>
<keyword evidence="3" id="KW-0143">Chaperone</keyword>
<dbReference type="InterPro" id="IPR036627">
    <property type="entry name" value="CobW-likC_sf"/>
</dbReference>
<dbReference type="AlphaFoldDB" id="A0ABD5WZC2"/>
<keyword evidence="1" id="KW-0547">Nucleotide-binding</keyword>
<gene>
    <name evidence="8" type="ORF">ACFQKD_15875</name>
</gene>
<feature type="region of interest" description="Disordered" evidence="6">
    <location>
        <begin position="365"/>
        <end position="391"/>
    </location>
</feature>
<dbReference type="RefSeq" id="WP_276236670.1">
    <property type="nucleotide sequence ID" value="NZ_CP119989.1"/>
</dbReference>
<dbReference type="GO" id="GO:0016787">
    <property type="term" value="F:hydrolase activity"/>
    <property type="evidence" value="ECO:0007669"/>
    <property type="project" value="UniProtKB-KW"/>
</dbReference>
<comment type="caution">
    <text evidence="8">The sequence shown here is derived from an EMBL/GenBank/DDBJ whole genome shotgun (WGS) entry which is preliminary data.</text>
</comment>
<evidence type="ECO:0000259" key="7">
    <source>
        <dbReference type="SMART" id="SM00833"/>
    </source>
</evidence>
<dbReference type="PANTHER" id="PTHR43603:SF1">
    <property type="entry name" value="ZINC-REGULATED GTPASE METALLOPROTEIN ACTIVATOR 1"/>
    <property type="match status" value="1"/>
</dbReference>
<keyword evidence="2" id="KW-0378">Hydrolase</keyword>
<feature type="domain" description="CobW C-terminal" evidence="7">
    <location>
        <begin position="276"/>
        <end position="366"/>
    </location>
</feature>
<dbReference type="Pfam" id="PF02492">
    <property type="entry name" value="cobW"/>
    <property type="match status" value="1"/>
</dbReference>
<dbReference type="Pfam" id="PF07683">
    <property type="entry name" value="CobW_C"/>
    <property type="match status" value="1"/>
</dbReference>
<dbReference type="Proteomes" id="UP001596388">
    <property type="component" value="Unassembled WGS sequence"/>
</dbReference>
<dbReference type="InterPro" id="IPR011629">
    <property type="entry name" value="CobW-like_C"/>
</dbReference>
<dbReference type="SMART" id="SM00833">
    <property type="entry name" value="CobW_C"/>
    <property type="match status" value="1"/>
</dbReference>
<dbReference type="Gene3D" id="3.30.1220.10">
    <property type="entry name" value="CobW-like, C-terminal domain"/>
    <property type="match status" value="1"/>
</dbReference>
<dbReference type="GO" id="GO:0000166">
    <property type="term" value="F:nucleotide binding"/>
    <property type="evidence" value="ECO:0007669"/>
    <property type="project" value="UniProtKB-KW"/>
</dbReference>